<evidence type="ECO:0000313" key="8">
    <source>
        <dbReference type="EMBL" id="MSS15314.1"/>
    </source>
</evidence>
<sequence length="544" mass="59449">MSIADFFALLGGVGLFLLGMTLMSSGLQSAAGDKVRTILEHATSNKILGILLGTGVTVLIQSSSATDMMVIGFVNSGLMNLKEAIAVIMGANIGTTITAQITAFDLTAFAPLLLFIGCVMYLFMSRKKVKSVGMIILGFGMLFVGVGLIKDAIKPLSQSVQFEQFLAGLSNPVLAVLFGIAFTALLQSSSSSTVIFQTFAVQGILNYRTTVYLLIGAAIGSVTPNLLAGLTTNRNGKRSAVLNLVFNLLRAALLLTIISIFPQVLDLICRLSPNNIGRQIANTHTIFAIFSVLVLAPFSGLIVRLAELMIPRLPEETRMLEGKKLLYLNSAKSTLPSVQIRQAVLECRRMGEMTLDNLKLSLQCFFEDGNTQKLMNQVEDTESIIDYLCQAISDRLMETRSLDLTDADAFRASKLMVIAMNFERIGDQAENIIEFRQKLDEQNDKLSTAGKSDLQKLSEKVVRSVELCIDIFSEENFSKLPEASENENQVDQLHDQITNNHVQRLMNGNCNPMAGIVFTDMTTDLERCADNAFNISTALFKKTS</sequence>
<dbReference type="AlphaFoldDB" id="A0A6L5X9A8"/>
<dbReference type="EMBL" id="VULZ01000010">
    <property type="protein sequence ID" value="MSS15314.1"/>
    <property type="molecule type" value="Genomic_DNA"/>
</dbReference>
<feature type="domain" description="PhoU" evidence="7">
    <location>
        <begin position="348"/>
        <end position="434"/>
    </location>
</feature>
<dbReference type="Pfam" id="PF01895">
    <property type="entry name" value="PhoU"/>
    <property type="match status" value="2"/>
</dbReference>
<evidence type="ECO:0000313" key="9">
    <source>
        <dbReference type="Proteomes" id="UP000481852"/>
    </source>
</evidence>
<dbReference type="GO" id="GO:0044341">
    <property type="term" value="P:sodium-dependent phosphate transport"/>
    <property type="evidence" value="ECO:0007669"/>
    <property type="project" value="InterPro"/>
</dbReference>
<gene>
    <name evidence="8" type="ORF">FYJ35_09745</name>
</gene>
<feature type="transmembrane region" description="Helical" evidence="6">
    <location>
        <begin position="209"/>
        <end position="228"/>
    </location>
</feature>
<organism evidence="8 9">
    <name type="scientific">Porcincola intestinalis</name>
    <dbReference type="NCBI Taxonomy" id="2606632"/>
    <lineage>
        <taxon>Bacteria</taxon>
        <taxon>Bacillati</taxon>
        <taxon>Bacillota</taxon>
        <taxon>Clostridia</taxon>
        <taxon>Lachnospirales</taxon>
        <taxon>Lachnospiraceae</taxon>
        <taxon>Porcincola</taxon>
    </lineage>
</organism>
<keyword evidence="4 6" id="KW-1133">Transmembrane helix</keyword>
<accession>A0A6L5X9A8</accession>
<keyword evidence="3 6" id="KW-0812">Transmembrane</keyword>
<dbReference type="PANTHER" id="PTHR10010:SF46">
    <property type="entry name" value="SODIUM-DEPENDENT PHOSPHATE TRANSPORT PROTEIN 2B"/>
    <property type="match status" value="1"/>
</dbReference>
<dbReference type="RefSeq" id="WP_154526030.1">
    <property type="nucleotide sequence ID" value="NZ_VULZ01000010.1"/>
</dbReference>
<dbReference type="InterPro" id="IPR004633">
    <property type="entry name" value="NaPi_cotrn-rel/YqeW-like"/>
</dbReference>
<dbReference type="Gene3D" id="1.20.58.220">
    <property type="entry name" value="Phosphate transport system protein phou homolog 2, domain 2"/>
    <property type="match status" value="1"/>
</dbReference>
<reference evidence="8 9" key="1">
    <citation type="submission" date="2019-08" db="EMBL/GenBank/DDBJ databases">
        <title>In-depth cultivation of the pig gut microbiome towards novel bacterial diversity and tailored functional studies.</title>
        <authorList>
            <person name="Wylensek D."/>
            <person name="Hitch T.C.A."/>
            <person name="Clavel T."/>
        </authorList>
    </citation>
    <scope>NUCLEOTIDE SEQUENCE [LARGE SCALE GENOMIC DNA]</scope>
    <source>
        <strain evidence="8 9">Oil+RF-744-WCA-WT-11</strain>
    </source>
</reference>
<keyword evidence="9" id="KW-1185">Reference proteome</keyword>
<dbReference type="InterPro" id="IPR026022">
    <property type="entry name" value="PhoU_dom"/>
</dbReference>
<feature type="transmembrane region" description="Helical" evidence="6">
    <location>
        <begin position="240"/>
        <end position="265"/>
    </location>
</feature>
<feature type="transmembrane region" description="Helical" evidence="6">
    <location>
        <begin position="46"/>
        <end position="72"/>
    </location>
</feature>
<dbReference type="InterPro" id="IPR038078">
    <property type="entry name" value="PhoU-like_sf"/>
</dbReference>
<dbReference type="SUPFAM" id="SSF109755">
    <property type="entry name" value="PhoU-like"/>
    <property type="match status" value="1"/>
</dbReference>
<evidence type="ECO:0000256" key="1">
    <source>
        <dbReference type="ARBA" id="ARBA00004651"/>
    </source>
</evidence>
<name>A0A6L5X9A8_9FIRM</name>
<comment type="caution">
    <text evidence="8">The sequence shown here is derived from an EMBL/GenBank/DDBJ whole genome shotgun (WGS) entry which is preliminary data.</text>
</comment>
<feature type="transmembrane region" description="Helical" evidence="6">
    <location>
        <begin position="131"/>
        <end position="149"/>
    </location>
</feature>
<evidence type="ECO:0000256" key="3">
    <source>
        <dbReference type="ARBA" id="ARBA00022692"/>
    </source>
</evidence>
<dbReference type="GO" id="GO:0005436">
    <property type="term" value="F:sodium:phosphate symporter activity"/>
    <property type="evidence" value="ECO:0007669"/>
    <property type="project" value="InterPro"/>
</dbReference>
<dbReference type="Pfam" id="PF02690">
    <property type="entry name" value="Na_Pi_cotrans"/>
    <property type="match status" value="2"/>
</dbReference>
<dbReference type="PANTHER" id="PTHR10010">
    <property type="entry name" value="SOLUTE CARRIER FAMILY 34 SODIUM PHOSPHATE , MEMBER 2-RELATED"/>
    <property type="match status" value="1"/>
</dbReference>
<evidence type="ECO:0000256" key="6">
    <source>
        <dbReference type="SAM" id="Phobius"/>
    </source>
</evidence>
<feature type="transmembrane region" description="Helical" evidence="6">
    <location>
        <begin position="169"/>
        <end position="188"/>
    </location>
</feature>
<evidence type="ECO:0000256" key="2">
    <source>
        <dbReference type="ARBA" id="ARBA00022475"/>
    </source>
</evidence>
<dbReference type="NCBIfam" id="NF037997">
    <property type="entry name" value="Na_Pi_symport"/>
    <property type="match status" value="1"/>
</dbReference>
<evidence type="ECO:0000259" key="7">
    <source>
        <dbReference type="Pfam" id="PF01895"/>
    </source>
</evidence>
<protein>
    <submittedName>
        <fullName evidence="8">Na/Pi cotransporter family protein</fullName>
    </submittedName>
</protein>
<evidence type="ECO:0000256" key="4">
    <source>
        <dbReference type="ARBA" id="ARBA00022989"/>
    </source>
</evidence>
<keyword evidence="5 6" id="KW-0472">Membrane</keyword>
<comment type="subcellular location">
    <subcellularLocation>
        <location evidence="1">Cell membrane</location>
        <topology evidence="1">Multi-pass membrane protein</topology>
    </subcellularLocation>
</comment>
<dbReference type="GO" id="GO:0005886">
    <property type="term" value="C:plasma membrane"/>
    <property type="evidence" value="ECO:0007669"/>
    <property type="project" value="UniProtKB-SubCell"/>
</dbReference>
<keyword evidence="2" id="KW-1003">Cell membrane</keyword>
<feature type="transmembrane region" description="Helical" evidence="6">
    <location>
        <begin position="286"/>
        <end position="306"/>
    </location>
</feature>
<proteinExistence type="predicted"/>
<feature type="domain" description="PhoU" evidence="7">
    <location>
        <begin position="455"/>
        <end position="537"/>
    </location>
</feature>
<dbReference type="Proteomes" id="UP000481852">
    <property type="component" value="Unassembled WGS sequence"/>
</dbReference>
<evidence type="ECO:0000256" key="5">
    <source>
        <dbReference type="ARBA" id="ARBA00023136"/>
    </source>
</evidence>
<feature type="transmembrane region" description="Helical" evidence="6">
    <location>
        <begin position="108"/>
        <end position="124"/>
    </location>
</feature>
<dbReference type="InterPro" id="IPR003841">
    <property type="entry name" value="Na/Pi_transpt"/>
</dbReference>
<dbReference type="NCBIfam" id="TIGR00704">
    <property type="entry name" value="NaPi_cotrn_rel"/>
    <property type="match status" value="1"/>
</dbReference>